<evidence type="ECO:0000313" key="3">
    <source>
        <dbReference type="EMBL" id="RKX66098.1"/>
    </source>
</evidence>
<organism evidence="3 4">
    <name type="scientific">candidate division TA06 bacterium</name>
    <dbReference type="NCBI Taxonomy" id="2250710"/>
    <lineage>
        <taxon>Bacteria</taxon>
        <taxon>Bacteria division TA06</taxon>
    </lineage>
</organism>
<dbReference type="InterPro" id="IPR036196">
    <property type="entry name" value="Ptyr_pPase_sf"/>
</dbReference>
<feature type="domain" description="Phosphotyrosine protein phosphatase I" evidence="2">
    <location>
        <begin position="2"/>
        <end position="137"/>
    </location>
</feature>
<sequence>MKKVLFLCVGNSCRSQMAEGLLNHYGKGEYKAYSAGSKPEKKVNSFAVKVMAEIGIDISHATPKHVDTFKNDYFDYVITVCGDSDETCPVFLGKSGVSEHYPFPDPATHGGTDKEIAEFYRKVRDGIKDMIFEYFKINGA</sequence>
<keyword evidence="1" id="KW-0059">Arsenical resistance</keyword>
<dbReference type="Proteomes" id="UP000282321">
    <property type="component" value="Unassembled WGS sequence"/>
</dbReference>
<reference evidence="3 4" key="1">
    <citation type="submission" date="2018-06" db="EMBL/GenBank/DDBJ databases">
        <title>Extensive metabolic versatility and redundancy in microbially diverse, dynamic hydrothermal sediments.</title>
        <authorList>
            <person name="Dombrowski N."/>
            <person name="Teske A."/>
            <person name="Baker B.J."/>
        </authorList>
    </citation>
    <scope>NUCLEOTIDE SEQUENCE [LARGE SCALE GENOMIC DNA]</scope>
    <source>
        <strain evidence="3">B35_G9</strain>
    </source>
</reference>
<protein>
    <submittedName>
        <fullName evidence="3">Arsenate reductase ArsC</fullName>
    </submittedName>
</protein>
<dbReference type="AlphaFoldDB" id="A0A660S7T1"/>
<evidence type="ECO:0000256" key="1">
    <source>
        <dbReference type="ARBA" id="ARBA00022849"/>
    </source>
</evidence>
<dbReference type="CDD" id="cd16345">
    <property type="entry name" value="LMWP_ArsC"/>
    <property type="match status" value="1"/>
</dbReference>
<dbReference type="InterPro" id="IPR023485">
    <property type="entry name" value="Ptyr_pPase"/>
</dbReference>
<comment type="caution">
    <text evidence="3">The sequence shown here is derived from an EMBL/GenBank/DDBJ whole genome shotgun (WGS) entry which is preliminary data.</text>
</comment>
<evidence type="ECO:0000313" key="4">
    <source>
        <dbReference type="Proteomes" id="UP000282321"/>
    </source>
</evidence>
<accession>A0A660S7T1</accession>
<dbReference type="PANTHER" id="PTHR43428:SF1">
    <property type="entry name" value="ARSENATE REDUCTASE"/>
    <property type="match status" value="1"/>
</dbReference>
<name>A0A660S7T1_UNCT6</name>
<dbReference type="Pfam" id="PF01451">
    <property type="entry name" value="LMWPc"/>
    <property type="match status" value="1"/>
</dbReference>
<evidence type="ECO:0000259" key="2">
    <source>
        <dbReference type="SMART" id="SM00226"/>
    </source>
</evidence>
<dbReference type="Gene3D" id="3.40.50.2300">
    <property type="match status" value="1"/>
</dbReference>
<dbReference type="EMBL" id="QNBC01000056">
    <property type="protein sequence ID" value="RKX66098.1"/>
    <property type="molecule type" value="Genomic_DNA"/>
</dbReference>
<dbReference type="SUPFAM" id="SSF52788">
    <property type="entry name" value="Phosphotyrosine protein phosphatases I"/>
    <property type="match status" value="1"/>
</dbReference>
<dbReference type="GO" id="GO:0046685">
    <property type="term" value="P:response to arsenic-containing substance"/>
    <property type="evidence" value="ECO:0007669"/>
    <property type="project" value="UniProtKB-KW"/>
</dbReference>
<dbReference type="PANTHER" id="PTHR43428">
    <property type="entry name" value="ARSENATE REDUCTASE"/>
    <property type="match status" value="1"/>
</dbReference>
<gene>
    <name evidence="3" type="ORF">DRP44_04865</name>
</gene>
<proteinExistence type="predicted"/>
<dbReference type="SMART" id="SM00226">
    <property type="entry name" value="LMWPc"/>
    <property type="match status" value="1"/>
</dbReference>